<dbReference type="EMBL" id="BOMW01000044">
    <property type="protein sequence ID" value="GIF07104.1"/>
    <property type="molecule type" value="Genomic_DNA"/>
</dbReference>
<comment type="similarity">
    <text evidence="2 5 6">Belongs to the glutamine synthetase family.</text>
</comment>
<evidence type="ECO:0000256" key="1">
    <source>
        <dbReference type="ARBA" id="ARBA00001946"/>
    </source>
</evidence>
<dbReference type="InterPro" id="IPR014746">
    <property type="entry name" value="Gln_synth/guanido_kin_cat_dom"/>
</dbReference>
<comment type="cofactor">
    <cofactor evidence="1">
        <name>Mg(2+)</name>
        <dbReference type="ChEBI" id="CHEBI:18420"/>
    </cofactor>
</comment>
<evidence type="ECO:0000256" key="5">
    <source>
        <dbReference type="PROSITE-ProRule" id="PRU01331"/>
    </source>
</evidence>
<comment type="caution">
    <text evidence="8">The sequence shown here is derived from an EMBL/GenBank/DDBJ whole genome shotgun (WGS) entry which is preliminary data.</text>
</comment>
<dbReference type="Proteomes" id="UP000629619">
    <property type="component" value="Unassembled WGS sequence"/>
</dbReference>
<dbReference type="Gene3D" id="3.30.590.10">
    <property type="entry name" value="Glutamine synthetase/guanido kinase, catalytic domain"/>
    <property type="match status" value="1"/>
</dbReference>
<evidence type="ECO:0000313" key="9">
    <source>
        <dbReference type="Proteomes" id="UP000629619"/>
    </source>
</evidence>
<reference evidence="8" key="1">
    <citation type="submission" date="2021-01" db="EMBL/GenBank/DDBJ databases">
        <title>Whole genome shotgun sequence of Actinoplanes siamensis NBRC 109076.</title>
        <authorList>
            <person name="Komaki H."/>
            <person name="Tamura T."/>
        </authorList>
    </citation>
    <scope>NUCLEOTIDE SEQUENCE</scope>
    <source>
        <strain evidence="8">NBRC 109076</strain>
    </source>
</reference>
<name>A0A919TM27_9ACTN</name>
<dbReference type="SUPFAM" id="SSF55931">
    <property type="entry name" value="Glutamine synthetase/guanido kinase"/>
    <property type="match status" value="1"/>
</dbReference>
<dbReference type="AlphaFoldDB" id="A0A919TM27"/>
<dbReference type="GO" id="GO:0006542">
    <property type="term" value="P:glutamine biosynthetic process"/>
    <property type="evidence" value="ECO:0007669"/>
    <property type="project" value="InterPro"/>
</dbReference>
<accession>A0A919TM27</accession>
<evidence type="ECO:0000313" key="8">
    <source>
        <dbReference type="EMBL" id="GIF07104.1"/>
    </source>
</evidence>
<evidence type="ECO:0000256" key="3">
    <source>
        <dbReference type="ARBA" id="ARBA00022598"/>
    </source>
</evidence>
<dbReference type="PROSITE" id="PS51987">
    <property type="entry name" value="GS_CATALYTIC"/>
    <property type="match status" value="1"/>
</dbReference>
<dbReference type="Gene3D" id="3.10.20.70">
    <property type="entry name" value="Glutamine synthetase, N-terminal domain"/>
    <property type="match status" value="1"/>
</dbReference>
<dbReference type="SMART" id="SM01230">
    <property type="entry name" value="Gln-synt_C"/>
    <property type="match status" value="1"/>
</dbReference>
<gene>
    <name evidence="8" type="primary">glnT</name>
    <name evidence="8" type="ORF">Asi03nite_46420</name>
</gene>
<evidence type="ECO:0000256" key="6">
    <source>
        <dbReference type="RuleBase" id="RU000384"/>
    </source>
</evidence>
<dbReference type="InterPro" id="IPR036651">
    <property type="entry name" value="Gln_synt_N_sf"/>
</dbReference>
<dbReference type="PROSITE" id="PS00181">
    <property type="entry name" value="GLNA_ATP"/>
    <property type="match status" value="1"/>
</dbReference>
<sequence>MSTASDDLAGALARDGIEHLLVMFVNLHGKPCAKLAPVETLDELLRDGLGFAGHAADGLGQGPQDPDVVAVPDATSYLPVPLRPGLGIIQCDLFVEGEPWPYSPRGILRAQLGRLAERDRVARIGAEPEYFLVRRDADGTVRVADPQDTAASPCYDAYAATRSLDHLVTLSRTMNQWGWGNYSNDHEDANGQFEQNFGYAEALVTADRVVAFRYLARMAAERDGLIATFMPKPFTDLTGSGLHLHLSLATPDGARATFEPGDGPDRYGLGLSEEGYHFVGGVLAHAPGLHALTSPTVNSYKRIGAVTTRSGASWAPGYASYGGNNRTHLVRVPAPGRIEVRCVDAAANPYLAAAGIIAAGLDGLEQKRDPGAPVEGDPARLTADEAARAGLRPLPPTLLHAADALAADEALRAALGKVPGGEYADYYAQAKRAEFAEYHRQVSRWEWDRYL</sequence>
<dbReference type="InterPro" id="IPR017536">
    <property type="entry name" value="Glutamine_synthetase_typeIII"/>
</dbReference>
<evidence type="ECO:0000256" key="4">
    <source>
        <dbReference type="ARBA" id="ARBA00022842"/>
    </source>
</evidence>
<dbReference type="RefSeq" id="WP_203682518.1">
    <property type="nucleotide sequence ID" value="NZ_BOMW01000044.1"/>
</dbReference>
<protein>
    <submittedName>
        <fullName evidence="8">Glutamine synthetase</fullName>
    </submittedName>
</protein>
<dbReference type="Pfam" id="PF00120">
    <property type="entry name" value="Gln-synt_C"/>
    <property type="match status" value="1"/>
</dbReference>
<evidence type="ECO:0000256" key="2">
    <source>
        <dbReference type="ARBA" id="ARBA00009897"/>
    </source>
</evidence>
<dbReference type="NCBIfam" id="TIGR03105">
    <property type="entry name" value="gln_synth_III"/>
    <property type="match status" value="1"/>
</dbReference>
<dbReference type="InterPro" id="IPR027303">
    <property type="entry name" value="Gln_synth_gly_rich_site"/>
</dbReference>
<organism evidence="8 9">
    <name type="scientific">Actinoplanes siamensis</name>
    <dbReference type="NCBI Taxonomy" id="1223317"/>
    <lineage>
        <taxon>Bacteria</taxon>
        <taxon>Bacillati</taxon>
        <taxon>Actinomycetota</taxon>
        <taxon>Actinomycetes</taxon>
        <taxon>Micromonosporales</taxon>
        <taxon>Micromonosporaceae</taxon>
        <taxon>Actinoplanes</taxon>
    </lineage>
</organism>
<dbReference type="GO" id="GO:0004356">
    <property type="term" value="F:glutamine synthetase activity"/>
    <property type="evidence" value="ECO:0007669"/>
    <property type="project" value="InterPro"/>
</dbReference>
<dbReference type="InterPro" id="IPR008146">
    <property type="entry name" value="Gln_synth_cat_dom"/>
</dbReference>
<dbReference type="SUPFAM" id="SSF54368">
    <property type="entry name" value="Glutamine synthetase, N-terminal domain"/>
    <property type="match status" value="1"/>
</dbReference>
<keyword evidence="9" id="KW-1185">Reference proteome</keyword>
<dbReference type="PANTHER" id="PTHR43785">
    <property type="entry name" value="GAMMA-GLUTAMYLPUTRESCINE SYNTHETASE"/>
    <property type="match status" value="1"/>
</dbReference>
<dbReference type="PANTHER" id="PTHR43785:SF12">
    <property type="entry name" value="TYPE-1 GLUTAMINE SYNTHETASE 2"/>
    <property type="match status" value="1"/>
</dbReference>
<keyword evidence="4" id="KW-0460">Magnesium</keyword>
<keyword evidence="3" id="KW-0436">Ligase</keyword>
<feature type="domain" description="GS catalytic" evidence="7">
    <location>
        <begin position="104"/>
        <end position="451"/>
    </location>
</feature>
<evidence type="ECO:0000259" key="7">
    <source>
        <dbReference type="PROSITE" id="PS51987"/>
    </source>
</evidence>
<proteinExistence type="inferred from homology"/>